<evidence type="ECO:0000313" key="1">
    <source>
        <dbReference type="EMBL" id="KKM80224.1"/>
    </source>
</evidence>
<proteinExistence type="predicted"/>
<dbReference type="EMBL" id="LAZR01008216">
    <property type="protein sequence ID" value="KKM80224.1"/>
    <property type="molecule type" value="Genomic_DNA"/>
</dbReference>
<accession>A0A0F9KD83</accession>
<dbReference type="AlphaFoldDB" id="A0A0F9KD83"/>
<name>A0A0F9KD83_9ZZZZ</name>
<sequence>MKKITYIITIPEVLTKLAGAQNIRGALELAAQIIFKDWAHPNLVEKIQVTKPRERNGEGNG</sequence>
<gene>
    <name evidence="1" type="ORF">LCGC14_1342070</name>
</gene>
<protein>
    <submittedName>
        <fullName evidence="1">Uncharacterized protein</fullName>
    </submittedName>
</protein>
<comment type="caution">
    <text evidence="1">The sequence shown here is derived from an EMBL/GenBank/DDBJ whole genome shotgun (WGS) entry which is preliminary data.</text>
</comment>
<reference evidence="1" key="1">
    <citation type="journal article" date="2015" name="Nature">
        <title>Complex archaea that bridge the gap between prokaryotes and eukaryotes.</title>
        <authorList>
            <person name="Spang A."/>
            <person name="Saw J.H."/>
            <person name="Jorgensen S.L."/>
            <person name="Zaremba-Niedzwiedzka K."/>
            <person name="Martijn J."/>
            <person name="Lind A.E."/>
            <person name="van Eijk R."/>
            <person name="Schleper C."/>
            <person name="Guy L."/>
            <person name="Ettema T.J."/>
        </authorList>
    </citation>
    <scope>NUCLEOTIDE SEQUENCE</scope>
</reference>
<organism evidence="1">
    <name type="scientific">marine sediment metagenome</name>
    <dbReference type="NCBI Taxonomy" id="412755"/>
    <lineage>
        <taxon>unclassified sequences</taxon>
        <taxon>metagenomes</taxon>
        <taxon>ecological metagenomes</taxon>
    </lineage>
</organism>